<evidence type="ECO:0000256" key="2">
    <source>
        <dbReference type="ARBA" id="ARBA00022729"/>
    </source>
</evidence>
<dbReference type="InterPro" id="IPR052148">
    <property type="entry name" value="SDR_family_member_7C"/>
</dbReference>
<dbReference type="AlphaFoldDB" id="A0A3B5BFL9"/>
<dbReference type="Gene3D" id="3.40.50.720">
    <property type="entry name" value="NAD(P)-binding Rossmann-like Domain"/>
    <property type="match status" value="1"/>
</dbReference>
<dbReference type="InterPro" id="IPR036291">
    <property type="entry name" value="NAD(P)-bd_dom_sf"/>
</dbReference>
<dbReference type="PANTHER" id="PTHR44668">
    <property type="match status" value="1"/>
</dbReference>
<dbReference type="InterPro" id="IPR002347">
    <property type="entry name" value="SDR_fam"/>
</dbReference>
<reference evidence="7" key="1">
    <citation type="submission" date="2023-09" db="UniProtKB">
        <authorList>
            <consortium name="Ensembl"/>
        </authorList>
    </citation>
    <scope>IDENTIFICATION</scope>
</reference>
<keyword evidence="6" id="KW-0472">Membrane</keyword>
<dbReference type="SUPFAM" id="SSF51735">
    <property type="entry name" value="NAD(P)-binding Rossmann-fold domains"/>
    <property type="match status" value="1"/>
</dbReference>
<keyword evidence="2" id="KW-0732">Signal</keyword>
<proteinExistence type="inferred from homology"/>
<keyword evidence="6" id="KW-0812">Transmembrane</keyword>
<dbReference type="PRINTS" id="PR00081">
    <property type="entry name" value="GDHRDH"/>
</dbReference>
<name>A0A3B5BFL9_9TELE</name>
<organism evidence="7">
    <name type="scientific">Stegastes partitus</name>
    <name type="common">bicolor damselfish</name>
    <dbReference type="NCBI Taxonomy" id="144197"/>
    <lineage>
        <taxon>Eukaryota</taxon>
        <taxon>Metazoa</taxon>
        <taxon>Chordata</taxon>
        <taxon>Craniata</taxon>
        <taxon>Vertebrata</taxon>
        <taxon>Euteleostomi</taxon>
        <taxon>Actinopterygii</taxon>
        <taxon>Neopterygii</taxon>
        <taxon>Teleostei</taxon>
        <taxon>Neoteleostei</taxon>
        <taxon>Acanthomorphata</taxon>
        <taxon>Ovalentaria</taxon>
        <taxon>Pomacentridae</taxon>
        <taxon>Stegastes</taxon>
    </lineage>
</organism>
<comment type="similarity">
    <text evidence="1">Belongs to the short-chain dehydrogenases/reductases (SDR) family.</text>
</comment>
<dbReference type="Pfam" id="PF00106">
    <property type="entry name" value="adh_short"/>
    <property type="match status" value="1"/>
</dbReference>
<evidence type="ECO:0000256" key="3">
    <source>
        <dbReference type="ARBA" id="ARBA00022857"/>
    </source>
</evidence>
<keyword evidence="3" id="KW-0521">NADP</keyword>
<dbReference type="GO" id="GO:0006874">
    <property type="term" value="P:intracellular calcium ion homeostasis"/>
    <property type="evidence" value="ECO:0007669"/>
    <property type="project" value="TreeGrafter"/>
</dbReference>
<evidence type="ECO:0000313" key="7">
    <source>
        <dbReference type="Ensembl" id="ENSSPAP00000029294.1"/>
    </source>
</evidence>
<keyword evidence="5" id="KW-0520">NAD</keyword>
<evidence type="ECO:0000256" key="4">
    <source>
        <dbReference type="ARBA" id="ARBA00023002"/>
    </source>
</evidence>
<dbReference type="GeneTree" id="ENSGT00940000157100"/>
<dbReference type="InterPro" id="IPR020904">
    <property type="entry name" value="Sc_DH/Rdtase_CS"/>
</dbReference>
<evidence type="ECO:0000256" key="5">
    <source>
        <dbReference type="ARBA" id="ARBA00023027"/>
    </source>
</evidence>
<feature type="transmembrane region" description="Helical" evidence="6">
    <location>
        <begin position="6"/>
        <end position="23"/>
    </location>
</feature>
<sequence>MGLPSVMVLPLLIVVAAGIYYIYNEVLQFMSKSLVRNKVVVISDAVSGVGTECAQLFHKGGARLILCGTSWDKLESLYDSLTTDADPRETFAPKLVILDFSDMDSMEDVVAEVMECYGYVDVLICNSSMKLKAPVQSVTLELDRNIMDINYFGPSTLAKGTLPTMISRRSGHIVLVNSIQGRLAVPFRSSYAASKHAAQAFFDCLRAEVEEYGIVVSTISHTFINASDPPQVEEPVPKPNALAACEYNSQLTHGVRPSVLANEIMQTVNRKRKEVVLAHPIPRVALYLRSLLPPFLFAVLAAGVKDSVLAEQMQ</sequence>
<dbReference type="STRING" id="144197.ENSSPAP00000029294"/>
<protein>
    <submittedName>
        <fullName evidence="7">Dehydrogenase/reductase SDR family member 7C-A-like</fullName>
    </submittedName>
</protein>
<dbReference type="GO" id="GO:0016616">
    <property type="term" value="F:oxidoreductase activity, acting on the CH-OH group of donors, NAD or NADP as acceptor"/>
    <property type="evidence" value="ECO:0007669"/>
    <property type="project" value="TreeGrafter"/>
</dbReference>
<keyword evidence="6" id="KW-1133">Transmembrane helix</keyword>
<dbReference type="Ensembl" id="ENSSPAT00000029763.1">
    <property type="protein sequence ID" value="ENSSPAP00000029294.1"/>
    <property type="gene ID" value="ENSSPAG00000022009.1"/>
</dbReference>
<keyword evidence="4" id="KW-0560">Oxidoreductase</keyword>
<accession>A0A3B5BFL9</accession>
<evidence type="ECO:0000256" key="1">
    <source>
        <dbReference type="ARBA" id="ARBA00006484"/>
    </source>
</evidence>
<dbReference type="PANTHER" id="PTHR44668:SF4">
    <property type="entry name" value="DEHYDROGENASE_REDUCTASE SDR FAMILY MEMBER 7C-A"/>
    <property type="match status" value="1"/>
</dbReference>
<evidence type="ECO:0000256" key="6">
    <source>
        <dbReference type="SAM" id="Phobius"/>
    </source>
</evidence>
<dbReference type="PROSITE" id="PS00061">
    <property type="entry name" value="ADH_SHORT"/>
    <property type="match status" value="1"/>
</dbReference>